<dbReference type="InterPro" id="IPR019734">
    <property type="entry name" value="TPR_rpt"/>
</dbReference>
<dbReference type="Gene3D" id="3.40.50.300">
    <property type="entry name" value="P-loop containing nucleotide triphosphate hydrolases"/>
    <property type="match status" value="1"/>
</dbReference>
<reference evidence="2" key="1">
    <citation type="submission" date="2018-05" db="EMBL/GenBank/DDBJ databases">
        <authorList>
            <person name="Lanie J.A."/>
            <person name="Ng W.-L."/>
            <person name="Kazmierczak K.M."/>
            <person name="Andrzejewski T.M."/>
            <person name="Davidsen T.M."/>
            <person name="Wayne K.J."/>
            <person name="Tettelin H."/>
            <person name="Glass J.I."/>
            <person name="Rusch D."/>
            <person name="Podicherti R."/>
            <person name="Tsui H.-C.T."/>
            <person name="Winkler M.E."/>
        </authorList>
    </citation>
    <scope>NUCLEOTIDE SEQUENCE</scope>
</reference>
<accession>A0A381X5S4</accession>
<proteinExistence type="predicted"/>
<dbReference type="PANTHER" id="PTHR12788:SF10">
    <property type="entry name" value="PROTEIN-TYROSINE SULFOTRANSFERASE"/>
    <property type="match status" value="1"/>
</dbReference>
<organism evidence="2">
    <name type="scientific">marine metagenome</name>
    <dbReference type="NCBI Taxonomy" id="408172"/>
    <lineage>
        <taxon>unclassified sequences</taxon>
        <taxon>metagenomes</taxon>
        <taxon>ecological metagenomes</taxon>
    </lineage>
</organism>
<evidence type="ECO:0000256" key="1">
    <source>
        <dbReference type="ARBA" id="ARBA00022679"/>
    </source>
</evidence>
<sequence>MKEDQLNIDETSLSVDLSEATEAVKEARFEDALNLLSIVLKDHPDNIDVLYLAAVSARYLKKFDDSKKYIEHLLFNAPDMGRAYQELGHLNRDMGDEEKAVVHYRQACELNPALLAAWNSLYEYFVKNNNKPAADHAFEQINKLQSLPGVLLYVDQILNEGRLGLAETKCRSFLKKNPTDTYAMSLLAEIANRLGYFDDAEFLLEKAVEFKPDDGDLRMKFASILRKKQKFAKTMEQVNILCDKYPDNLTYQAQKASEIMQNGGHEEAITLLDDILSKNPFNFSTLTSKGHAQKTLGRTDQAIKSYQSAYQIKPDHGEAFFSLANLKTYSFTSNELDGMREQVERVDLSLRDKAYFHFALAQGCEVNGEYDEAFFHLEKGNKIKNDQSQYSIERMEKELQAQIDVCDETFFRDLGSGGHNTKDPIFILGLPRSGSTLIEQILASHSMIDGTLELPNILSIAQSLRGDDIYGKLGNYPKSMKSLTLEQRETLGKGFIEDTKMHRKDAPMFTDKMPNNFRHIGLIHLIMPNAKIIDARRYPLDCCFSMFKQLFAQGQEFSYGLAEAGSYYKSYVKLMNHWNAVLPDKILRVSNEDIIEDLEGQVKRMLEFLELPYEEECISFYETDRSVRTASSEQVRRPINKEGMERWKPYSKHLKPLLNSLGEELLKPEDIALLNR</sequence>
<dbReference type="Gene3D" id="1.25.40.10">
    <property type="entry name" value="Tetratricopeptide repeat domain"/>
    <property type="match status" value="3"/>
</dbReference>
<name>A0A381X5S4_9ZZZZ</name>
<protein>
    <submittedName>
        <fullName evidence="2">Uncharacterized protein</fullName>
    </submittedName>
</protein>
<dbReference type="InterPro" id="IPR027417">
    <property type="entry name" value="P-loop_NTPase"/>
</dbReference>
<keyword evidence="1" id="KW-0808">Transferase</keyword>
<dbReference type="Pfam" id="PF13181">
    <property type="entry name" value="TPR_8"/>
    <property type="match status" value="3"/>
</dbReference>
<dbReference type="GO" id="GO:0008476">
    <property type="term" value="F:protein-tyrosine sulfotransferase activity"/>
    <property type="evidence" value="ECO:0007669"/>
    <property type="project" value="InterPro"/>
</dbReference>
<evidence type="ECO:0000313" key="2">
    <source>
        <dbReference type="EMBL" id="SVA59547.1"/>
    </source>
</evidence>
<dbReference type="PROSITE" id="PS50005">
    <property type="entry name" value="TPR"/>
    <property type="match status" value="2"/>
</dbReference>
<dbReference type="PANTHER" id="PTHR12788">
    <property type="entry name" value="PROTEIN-TYROSINE SULFOTRANSFERASE 2"/>
    <property type="match status" value="1"/>
</dbReference>
<dbReference type="SUPFAM" id="SSF48452">
    <property type="entry name" value="TPR-like"/>
    <property type="match status" value="1"/>
</dbReference>
<dbReference type="InterPro" id="IPR026634">
    <property type="entry name" value="TPST-like"/>
</dbReference>
<dbReference type="EMBL" id="UINC01013853">
    <property type="protein sequence ID" value="SVA59547.1"/>
    <property type="molecule type" value="Genomic_DNA"/>
</dbReference>
<dbReference type="SMART" id="SM00028">
    <property type="entry name" value="TPR"/>
    <property type="match status" value="5"/>
</dbReference>
<dbReference type="SUPFAM" id="SSF52540">
    <property type="entry name" value="P-loop containing nucleoside triphosphate hydrolases"/>
    <property type="match status" value="1"/>
</dbReference>
<dbReference type="AlphaFoldDB" id="A0A381X5S4"/>
<dbReference type="GO" id="GO:0005794">
    <property type="term" value="C:Golgi apparatus"/>
    <property type="evidence" value="ECO:0007669"/>
    <property type="project" value="TreeGrafter"/>
</dbReference>
<gene>
    <name evidence="2" type="ORF">METZ01_LOCUS112401</name>
</gene>
<dbReference type="Pfam" id="PF13469">
    <property type="entry name" value="Sulfotransfer_3"/>
    <property type="match status" value="1"/>
</dbReference>
<dbReference type="InterPro" id="IPR011990">
    <property type="entry name" value="TPR-like_helical_dom_sf"/>
</dbReference>